<comment type="subcellular location">
    <subcellularLocation>
        <location evidence="2">Cell inner membrane</location>
        <topology evidence="2">Single-pass type II membrane protein</topology>
        <orientation evidence="2">Periplasmic side</orientation>
    </subcellularLocation>
</comment>
<gene>
    <name evidence="11" type="ORF">AVW16_09005</name>
</gene>
<evidence type="ECO:0000256" key="8">
    <source>
        <dbReference type="ARBA" id="ARBA00023008"/>
    </source>
</evidence>
<keyword evidence="7 10" id="KW-1133">Transmembrane helix</keyword>
<dbReference type="GO" id="GO:0005886">
    <property type="term" value="C:plasma membrane"/>
    <property type="evidence" value="ECO:0007669"/>
    <property type="project" value="UniProtKB-SubCell"/>
</dbReference>
<dbReference type="PIRSF" id="PIRSF005413">
    <property type="entry name" value="COX11"/>
    <property type="match status" value="1"/>
</dbReference>
<evidence type="ECO:0000256" key="5">
    <source>
        <dbReference type="ARBA" id="ARBA00022692"/>
    </source>
</evidence>
<keyword evidence="5 10" id="KW-0812">Transmembrane</keyword>
<reference evidence="12" key="1">
    <citation type="submission" date="2016-01" db="EMBL/GenBank/DDBJ databases">
        <title>Draft genome of Chromobacterium sp. F49.</title>
        <authorList>
            <person name="Hong K.W."/>
        </authorList>
    </citation>
    <scope>NUCLEOTIDE SEQUENCE [LARGE SCALE GENOMIC DNA]</scope>
    <source>
        <strain evidence="12">CN10</strain>
    </source>
</reference>
<dbReference type="GO" id="GO:0005507">
    <property type="term" value="F:copper ion binding"/>
    <property type="evidence" value="ECO:0007669"/>
    <property type="project" value="InterPro"/>
</dbReference>
<protein>
    <recommendedName>
        <fullName evidence="4">Cytochrome c oxidase assembly protein CtaG</fullName>
    </recommendedName>
</protein>
<evidence type="ECO:0000256" key="6">
    <source>
        <dbReference type="ARBA" id="ARBA00022968"/>
    </source>
</evidence>
<evidence type="ECO:0000256" key="7">
    <source>
        <dbReference type="ARBA" id="ARBA00022989"/>
    </source>
</evidence>
<dbReference type="NCBIfam" id="NF003465">
    <property type="entry name" value="PRK05089.1"/>
    <property type="match status" value="1"/>
</dbReference>
<evidence type="ECO:0000256" key="3">
    <source>
        <dbReference type="ARBA" id="ARBA00009620"/>
    </source>
</evidence>
<name>A0A163CVT0_9NEIS</name>
<evidence type="ECO:0000256" key="9">
    <source>
        <dbReference type="ARBA" id="ARBA00023136"/>
    </source>
</evidence>
<dbReference type="AlphaFoldDB" id="A0A163CVT0"/>
<organism evidence="11 12">
    <name type="scientific">Crenobacter luteus</name>
    <dbReference type="NCBI Taxonomy" id="1452487"/>
    <lineage>
        <taxon>Bacteria</taxon>
        <taxon>Pseudomonadati</taxon>
        <taxon>Pseudomonadota</taxon>
        <taxon>Betaproteobacteria</taxon>
        <taxon>Neisseriales</taxon>
        <taxon>Neisseriaceae</taxon>
        <taxon>Crenobacter</taxon>
    </lineage>
</organism>
<dbReference type="Pfam" id="PF04442">
    <property type="entry name" value="CtaG_Cox11"/>
    <property type="match status" value="1"/>
</dbReference>
<dbReference type="Proteomes" id="UP000076625">
    <property type="component" value="Unassembled WGS sequence"/>
</dbReference>
<dbReference type="STRING" id="1452487.AVW16_09005"/>
<dbReference type="Gene3D" id="2.60.370.10">
    <property type="entry name" value="Ctag/Cox11"/>
    <property type="match status" value="1"/>
</dbReference>
<dbReference type="InterPro" id="IPR007533">
    <property type="entry name" value="Cyt_c_oxidase_assmbl_CtaG"/>
</dbReference>
<dbReference type="InterPro" id="IPR023471">
    <property type="entry name" value="CtaG/Cox11_dom_sf"/>
</dbReference>
<sequence>MRADTRRSANLALLKKLALIALLMFGFAWGLIPIYRVICEVTGINQLQRADAVGKAARGAAAAEVLLTFDATVQAGLPWQVRPLTGQLRARPGEFVKVEYEIVNAGAREVVGQAIPRYLPAAAGEYVKKLDCFCFKQQAFAPGERRRFPVVFFVDPALPEAVREITLSYTVFDVPGKGA</sequence>
<dbReference type="EMBL" id="LQQU01000015">
    <property type="protein sequence ID" value="KZE33291.1"/>
    <property type="molecule type" value="Genomic_DNA"/>
</dbReference>
<keyword evidence="9 10" id="KW-0472">Membrane</keyword>
<keyword evidence="12" id="KW-1185">Reference proteome</keyword>
<evidence type="ECO:0000313" key="11">
    <source>
        <dbReference type="EMBL" id="KZE33291.1"/>
    </source>
</evidence>
<keyword evidence="8" id="KW-0186">Copper</keyword>
<accession>A0A163CVT0</accession>
<evidence type="ECO:0000313" key="12">
    <source>
        <dbReference type="Proteomes" id="UP000076625"/>
    </source>
</evidence>
<proteinExistence type="inferred from homology"/>
<evidence type="ECO:0000256" key="2">
    <source>
        <dbReference type="ARBA" id="ARBA00004382"/>
    </source>
</evidence>
<dbReference type="RefSeq" id="WP_066611173.1">
    <property type="nucleotide sequence ID" value="NZ_LQQU01000015.1"/>
</dbReference>
<comment type="similarity">
    <text evidence="3">Belongs to the COX11/CtaG family.</text>
</comment>
<evidence type="ECO:0000256" key="4">
    <source>
        <dbReference type="ARBA" id="ARBA00015384"/>
    </source>
</evidence>
<comment type="caution">
    <text evidence="11">The sequence shown here is derived from an EMBL/GenBank/DDBJ whole genome shotgun (WGS) entry which is preliminary data.</text>
</comment>
<dbReference type="SUPFAM" id="SSF110111">
    <property type="entry name" value="Ctag/Cox11"/>
    <property type="match status" value="1"/>
</dbReference>
<evidence type="ECO:0000256" key="1">
    <source>
        <dbReference type="ARBA" id="ARBA00004007"/>
    </source>
</evidence>
<dbReference type="PANTHER" id="PTHR21320:SF3">
    <property type="entry name" value="CYTOCHROME C OXIDASE ASSEMBLY PROTEIN COX11, MITOCHONDRIAL-RELATED"/>
    <property type="match status" value="1"/>
</dbReference>
<dbReference type="OrthoDB" id="9804841at2"/>
<comment type="function">
    <text evidence="1">Exerts its effect at some terminal stage of cytochrome c oxidase synthesis, probably by being involved in the insertion of the copper B into subunit I.</text>
</comment>
<evidence type="ECO:0000256" key="10">
    <source>
        <dbReference type="SAM" id="Phobius"/>
    </source>
</evidence>
<keyword evidence="6" id="KW-0735">Signal-anchor</keyword>
<dbReference type="PANTHER" id="PTHR21320">
    <property type="entry name" value="CYTOCHROME C OXIDASE ASSEMBLY PROTEIN COX11-RELATED"/>
    <property type="match status" value="1"/>
</dbReference>
<feature type="transmembrane region" description="Helical" evidence="10">
    <location>
        <begin position="12"/>
        <end position="32"/>
    </location>
</feature>